<dbReference type="EMBL" id="HACG01001148">
    <property type="protein sequence ID" value="CEK48013.1"/>
    <property type="molecule type" value="Transcribed_RNA"/>
</dbReference>
<accession>A0A0B6XVX2</accession>
<protein>
    <submittedName>
        <fullName evidence="1">Uncharacterized protein</fullName>
    </submittedName>
</protein>
<gene>
    <name evidence="1" type="primary">ORF2896</name>
</gene>
<reference evidence="1" key="1">
    <citation type="submission" date="2014-12" db="EMBL/GenBank/DDBJ databases">
        <title>Insight into the proteome of Arion vulgaris.</title>
        <authorList>
            <person name="Aradska J."/>
            <person name="Bulat T."/>
            <person name="Smidak R."/>
            <person name="Sarate P."/>
            <person name="Gangsoo J."/>
            <person name="Sialana F."/>
            <person name="Bilban M."/>
            <person name="Lubec G."/>
        </authorList>
    </citation>
    <scope>NUCLEOTIDE SEQUENCE</scope>
    <source>
        <tissue evidence="1">Skin</tissue>
    </source>
</reference>
<sequence length="51" mass="6240">MGFNIVMYRHRKLVAFDQRQAIIGDGRLERREMPSHFQTKYKVEDRDHLLH</sequence>
<proteinExistence type="predicted"/>
<dbReference type="AlphaFoldDB" id="A0A0B6XVX2"/>
<organism evidence="1">
    <name type="scientific">Arion vulgaris</name>
    <dbReference type="NCBI Taxonomy" id="1028688"/>
    <lineage>
        <taxon>Eukaryota</taxon>
        <taxon>Metazoa</taxon>
        <taxon>Spiralia</taxon>
        <taxon>Lophotrochozoa</taxon>
        <taxon>Mollusca</taxon>
        <taxon>Gastropoda</taxon>
        <taxon>Heterobranchia</taxon>
        <taxon>Euthyneura</taxon>
        <taxon>Panpulmonata</taxon>
        <taxon>Eupulmonata</taxon>
        <taxon>Stylommatophora</taxon>
        <taxon>Helicina</taxon>
        <taxon>Arionoidea</taxon>
        <taxon>Arionidae</taxon>
        <taxon>Arion</taxon>
    </lineage>
</organism>
<evidence type="ECO:0000313" key="1">
    <source>
        <dbReference type="EMBL" id="CEK48013.1"/>
    </source>
</evidence>
<name>A0A0B6XVX2_9EUPU</name>